<feature type="compositionally biased region" description="Basic and acidic residues" evidence="2">
    <location>
        <begin position="288"/>
        <end position="330"/>
    </location>
</feature>
<comment type="function">
    <text evidence="1">Component of the MICOS complex, a large protein complex of the mitochondrial inner membrane that plays crucial roles in the maintenance of crista junctions, inner membrane architecture, and formation of contact sites to the outer membrane.</text>
</comment>
<evidence type="ECO:0000313" key="4">
    <source>
        <dbReference type="Proteomes" id="UP000193648"/>
    </source>
</evidence>
<reference evidence="3 4" key="1">
    <citation type="submission" date="2016-07" db="EMBL/GenBank/DDBJ databases">
        <title>Pervasive Adenine N6-methylation of Active Genes in Fungi.</title>
        <authorList>
            <consortium name="DOE Joint Genome Institute"/>
            <person name="Mondo S.J."/>
            <person name="Dannebaum R.O."/>
            <person name="Kuo R.C."/>
            <person name="Labutti K."/>
            <person name="Haridas S."/>
            <person name="Kuo A."/>
            <person name="Salamov A."/>
            <person name="Ahrendt S.R."/>
            <person name="Lipzen A."/>
            <person name="Sullivan W."/>
            <person name="Andreopoulos W.B."/>
            <person name="Clum A."/>
            <person name="Lindquist E."/>
            <person name="Daum C."/>
            <person name="Ramamoorthy G.K."/>
            <person name="Gryganskyi A."/>
            <person name="Culley D."/>
            <person name="Magnuson J.K."/>
            <person name="James T.Y."/>
            <person name="O'Malley M.A."/>
            <person name="Stajich J.E."/>
            <person name="Spatafora J.W."/>
            <person name="Visel A."/>
            <person name="Grigoriev I.V."/>
        </authorList>
    </citation>
    <scope>NUCLEOTIDE SEQUENCE [LARGE SCALE GENOMIC DNA]</scope>
    <source>
        <strain evidence="3 4">NRRL 3116</strain>
    </source>
</reference>
<keyword evidence="4" id="KW-1185">Reference proteome</keyword>
<evidence type="ECO:0000256" key="2">
    <source>
        <dbReference type="SAM" id="MobiDB-lite"/>
    </source>
</evidence>
<dbReference type="SUPFAM" id="SSF58113">
    <property type="entry name" value="Apolipoprotein A-I"/>
    <property type="match status" value="1"/>
</dbReference>
<dbReference type="InParanoid" id="A0A1Y2GJ53"/>
<keyword evidence="1" id="KW-0496">Mitochondrion</keyword>
<feature type="region of interest" description="Disordered" evidence="2">
    <location>
        <begin position="275"/>
        <end position="330"/>
    </location>
</feature>
<organism evidence="3 4">
    <name type="scientific">Lobosporangium transversale</name>
    <dbReference type="NCBI Taxonomy" id="64571"/>
    <lineage>
        <taxon>Eukaryota</taxon>
        <taxon>Fungi</taxon>
        <taxon>Fungi incertae sedis</taxon>
        <taxon>Mucoromycota</taxon>
        <taxon>Mortierellomycotina</taxon>
        <taxon>Mortierellomycetes</taxon>
        <taxon>Mortierellales</taxon>
        <taxon>Mortierellaceae</taxon>
        <taxon>Lobosporangium</taxon>
    </lineage>
</organism>
<feature type="region of interest" description="Disordered" evidence="2">
    <location>
        <begin position="68"/>
        <end position="106"/>
    </location>
</feature>
<feature type="compositionally biased region" description="Low complexity" evidence="2">
    <location>
        <begin position="71"/>
        <end position="81"/>
    </location>
</feature>
<feature type="compositionally biased region" description="Low complexity" evidence="2">
    <location>
        <begin position="585"/>
        <end position="609"/>
    </location>
</feature>
<gene>
    <name evidence="3" type="ORF">BCR41DRAFT_387407</name>
</gene>
<dbReference type="GeneID" id="33569735"/>
<accession>A0A1Y2GJ53</accession>
<dbReference type="GO" id="GO:0061617">
    <property type="term" value="C:MICOS complex"/>
    <property type="evidence" value="ECO:0007669"/>
    <property type="project" value="UniProtKB-UniRule"/>
</dbReference>
<feature type="region of interest" description="Disordered" evidence="2">
    <location>
        <begin position="487"/>
        <end position="613"/>
    </location>
</feature>
<evidence type="ECO:0000313" key="3">
    <source>
        <dbReference type="EMBL" id="ORZ12469.1"/>
    </source>
</evidence>
<dbReference type="OrthoDB" id="2399148at2759"/>
<dbReference type="AlphaFoldDB" id="A0A1Y2GJ53"/>
<evidence type="ECO:0000256" key="1">
    <source>
        <dbReference type="RuleBase" id="RU363021"/>
    </source>
</evidence>
<feature type="compositionally biased region" description="Basic and acidic residues" evidence="2">
    <location>
        <begin position="518"/>
        <end position="536"/>
    </location>
</feature>
<dbReference type="Proteomes" id="UP000193648">
    <property type="component" value="Unassembled WGS sequence"/>
</dbReference>
<keyword evidence="1" id="KW-0472">Membrane</keyword>
<comment type="subunit">
    <text evidence="1">Component of the mitochondrial contact site and cristae organizing system (MICOS) complex.</text>
</comment>
<comment type="caution">
    <text evidence="3">The sequence shown here is derived from an EMBL/GenBank/DDBJ whole genome shotgun (WGS) entry which is preliminary data.</text>
</comment>
<comment type="subcellular location">
    <subcellularLocation>
        <location evidence="1">Mitochondrion inner membrane</location>
    </subcellularLocation>
</comment>
<keyword evidence="1" id="KW-0999">Mitochondrion inner membrane</keyword>
<dbReference type="Gene3D" id="1.20.120.20">
    <property type="entry name" value="Apolipoprotein"/>
    <property type="match status" value="1"/>
</dbReference>
<dbReference type="InterPro" id="IPR019166">
    <property type="entry name" value="MIC26/MIC27"/>
</dbReference>
<dbReference type="Gene3D" id="6.10.140.1430">
    <property type="match status" value="1"/>
</dbReference>
<protein>
    <recommendedName>
        <fullName evidence="1">MICOS complex subunit</fullName>
    </recommendedName>
</protein>
<dbReference type="GO" id="GO:0042407">
    <property type="term" value="P:cristae formation"/>
    <property type="evidence" value="ECO:0007669"/>
    <property type="project" value="InterPro"/>
</dbReference>
<dbReference type="RefSeq" id="XP_021880088.1">
    <property type="nucleotide sequence ID" value="XM_022027892.1"/>
</dbReference>
<feature type="compositionally biased region" description="Basic and acidic residues" evidence="2">
    <location>
        <begin position="490"/>
        <end position="507"/>
    </location>
</feature>
<dbReference type="Pfam" id="PF09769">
    <property type="entry name" value="ApoO"/>
    <property type="match status" value="1"/>
</dbReference>
<name>A0A1Y2GJ53_9FUNG</name>
<dbReference type="EMBL" id="MCFF01000025">
    <property type="protein sequence ID" value="ORZ12469.1"/>
    <property type="molecule type" value="Genomic_DNA"/>
</dbReference>
<proteinExistence type="predicted"/>
<dbReference type="STRING" id="64571.A0A1Y2GJ53"/>
<dbReference type="PANTHER" id="PTHR47372">
    <property type="entry name" value="DAUER UP-REGULATED-RELATED"/>
    <property type="match status" value="1"/>
</dbReference>
<sequence>MYRVKLQSLAASQRSRNNSLLVASTAAIAAAGSLATKTSYCQHDPSVQAEAEHLKEHVQGFADHVLEMADSPPSSSSSPRSGKNHGRGESTFFSSNDYRADQPHPQFSGRMERFRGAYVEEPLVPALIYVTIAGMTGSFIARKSNFVFRFFSPVALALGAAAYCIPKTTNNVINGLRTYDYSQMSREWQHKYLHAKQSVVDTTHGLTAAADSVIHGAKDAAHEVSDKTAELTDKTSKTLNSAKEKSVELAHDLRDKTEEVAEDVKSRSKNVAKDIKSKSKDIASQLGDAKDKVQDQVEDKAHQAKDWWQSEKKAAEKSAKDMKRTMREQGRNTREWFDEKTHELNNNTDKGEMEHGFDRLKDKARQGWENARDEAQDAWNRGTSHGQYNGERWKDQTRDWVRDRSRDMHDRFEDMKDRSDDWAQDHRHDWRKMGRDAEDRFDQARHDLKRRGREFRESSEDYLHDAKRDVYNKGEDMWDRGRHQLHRAKRDVDDARSRWGPDDDRVPGRSSAAARWGPFEDHGGHRDHHDEKEEYAGRGYRYQPRYDQFDTQRPSVTEAAKEGKHWWQPKSPADPYEYYDDNRQSTFSHPSRSSSSSASSWREAGSNSSDQAKEQLNQAKQYAEHGMGHLKDAVGEKAQYSRSWLSDKADELKDRFEQGKDRFENELNGKFAHEPTKGYNYYHDRQGRDFGGQYRHHNHASIYSNDNWFHYDHGENNRASAGRYRERGM</sequence>
<dbReference type="PANTHER" id="PTHR47372:SF5">
    <property type="entry name" value="LATE EMBRYOGENESIS ABUNDANT PROTEIN (LEA) FAMILY PROTEIN"/>
    <property type="match status" value="1"/>
</dbReference>